<name>A0A381VQ39_9ZZZZ</name>
<dbReference type="AlphaFoldDB" id="A0A381VQ39"/>
<feature type="region of interest" description="Disordered" evidence="1">
    <location>
        <begin position="124"/>
        <end position="144"/>
    </location>
</feature>
<evidence type="ECO:0000313" key="2">
    <source>
        <dbReference type="EMBL" id="SVA41878.1"/>
    </source>
</evidence>
<organism evidence="2">
    <name type="scientific">marine metagenome</name>
    <dbReference type="NCBI Taxonomy" id="408172"/>
    <lineage>
        <taxon>unclassified sequences</taxon>
        <taxon>metagenomes</taxon>
        <taxon>ecological metagenomes</taxon>
    </lineage>
</organism>
<proteinExistence type="predicted"/>
<evidence type="ECO:0000256" key="1">
    <source>
        <dbReference type="SAM" id="MobiDB-lite"/>
    </source>
</evidence>
<accession>A0A381VQ39</accession>
<sequence>MSDRKYKQRGYQDDEPSPSRSKRSGSKPKSGEARGQPPLRPKTPNIPGFHDVIRCAKCGGLLDQTIDDGATCSRCGSALHTCGQCAWFDPSSRFECSQPVTARITPKDGLNNCTYYEPRVTVERQTHSKRGPSSAKQAFDDLFK</sequence>
<reference evidence="2" key="1">
    <citation type="submission" date="2018-05" db="EMBL/GenBank/DDBJ databases">
        <authorList>
            <person name="Lanie J.A."/>
            <person name="Ng W.-L."/>
            <person name="Kazmierczak K.M."/>
            <person name="Andrzejewski T.M."/>
            <person name="Davidsen T.M."/>
            <person name="Wayne K.J."/>
            <person name="Tettelin H."/>
            <person name="Glass J.I."/>
            <person name="Rusch D."/>
            <person name="Podicherti R."/>
            <person name="Tsui H.-C.T."/>
            <person name="Winkler M.E."/>
        </authorList>
    </citation>
    <scope>NUCLEOTIDE SEQUENCE</scope>
</reference>
<dbReference type="EMBL" id="UINC01009336">
    <property type="protein sequence ID" value="SVA41878.1"/>
    <property type="molecule type" value="Genomic_DNA"/>
</dbReference>
<gene>
    <name evidence="2" type="ORF">METZ01_LOCUS94732</name>
</gene>
<feature type="region of interest" description="Disordered" evidence="1">
    <location>
        <begin position="1"/>
        <end position="47"/>
    </location>
</feature>
<protein>
    <submittedName>
        <fullName evidence="2">Uncharacterized protein</fullName>
    </submittedName>
</protein>